<name>A0A514CY27_9CAUD</name>
<evidence type="ECO:0000313" key="2">
    <source>
        <dbReference type="Proteomes" id="UP000317418"/>
    </source>
</evidence>
<protein>
    <submittedName>
        <fullName evidence="1">Uncharacterized protein</fullName>
    </submittedName>
</protein>
<keyword evidence="2" id="KW-1185">Reference proteome</keyword>
<organism evidence="1 2">
    <name type="scientific">Proteus phage vB_PmiP_RS1pmA</name>
    <dbReference type="NCBI Taxonomy" id="2250312"/>
    <lineage>
        <taxon>Viruses</taxon>
        <taxon>Duplodnaviria</taxon>
        <taxon>Heunggongvirae</taxon>
        <taxon>Uroviricota</taxon>
        <taxon>Caudoviricetes</taxon>
        <taxon>Autographivirales</taxon>
        <taxon>Autoscriptoviridae</taxon>
        <taxon>Slopekvirinae</taxon>
        <taxon>Novosibovirus</taxon>
        <taxon>Novosibovirus RS1pmA</taxon>
    </lineage>
</organism>
<proteinExistence type="predicted"/>
<accession>A0A514CY27</accession>
<evidence type="ECO:0000313" key="1">
    <source>
        <dbReference type="EMBL" id="QDH85415.1"/>
    </source>
</evidence>
<reference evidence="1 2" key="1">
    <citation type="submission" date="2017-11" db="EMBL/GenBank/DDBJ databases">
        <title>Genomic and ecogenomic characterisation of Proteus mirabilis bacteriophage supports development of cocktails for phage therapy.</title>
        <authorList>
            <person name="Alves D.R."/>
            <person name="Nzakizwanayo J."/>
            <person name="Dedi C."/>
            <person name="Olympiou C."/>
            <person name="Hanin A."/>
            <person name="Kot W."/>
            <person name="Hansen L."/>
            <person name="Gahan C."/>
            <person name="Schellenberge P."/>
            <person name="Ogilvie L.A."/>
            <person name="Jones B.V."/>
        </authorList>
    </citation>
    <scope>NUCLEOTIDE SEQUENCE [LARGE SCALE GENOMIC DNA]</scope>
</reference>
<sequence>MRSNKKYKGKYTKKRLENLIRGKMYFMVKTHNFPSYRKAMIAYEWYREGKITFDQFLQWGY</sequence>
<dbReference type="Proteomes" id="UP000317418">
    <property type="component" value="Segment"/>
</dbReference>
<dbReference type="EMBL" id="MG575418">
    <property type="protein sequence ID" value="QDH85415.1"/>
    <property type="molecule type" value="Genomic_DNA"/>
</dbReference>